<dbReference type="AlphaFoldDB" id="A0A9N8Q202"/>
<sequence length="124" mass="13469">MDLSFLTDVRQIRADVKPLADVASSRFCLVVAKALVDVPTYRSCRADAKGLVDVRTSKFRLATALGPAIVGTYRFLHANVSVPVDVRPCRLSRVDAVAPVGALCSLVDVWGRVDVDAQACKRRL</sequence>
<reference evidence="1" key="1">
    <citation type="submission" date="2021-12" db="EMBL/GenBank/DDBJ databases">
        <authorList>
            <person name="King R."/>
        </authorList>
    </citation>
    <scope>NUCLEOTIDE SEQUENCE</scope>
</reference>
<keyword evidence="2" id="KW-1185">Reference proteome</keyword>
<organism evidence="1 2">
    <name type="scientific">Chrysodeixis includens</name>
    <name type="common">Soybean looper</name>
    <name type="synonym">Pseudoplusia includens</name>
    <dbReference type="NCBI Taxonomy" id="689277"/>
    <lineage>
        <taxon>Eukaryota</taxon>
        <taxon>Metazoa</taxon>
        <taxon>Ecdysozoa</taxon>
        <taxon>Arthropoda</taxon>
        <taxon>Hexapoda</taxon>
        <taxon>Insecta</taxon>
        <taxon>Pterygota</taxon>
        <taxon>Neoptera</taxon>
        <taxon>Endopterygota</taxon>
        <taxon>Lepidoptera</taxon>
        <taxon>Glossata</taxon>
        <taxon>Ditrysia</taxon>
        <taxon>Noctuoidea</taxon>
        <taxon>Noctuidae</taxon>
        <taxon>Plusiinae</taxon>
        <taxon>Chrysodeixis</taxon>
    </lineage>
</organism>
<protein>
    <submittedName>
        <fullName evidence="1">Uncharacterized protein</fullName>
    </submittedName>
</protein>
<gene>
    <name evidence="1" type="ORF">CINC_LOCUS9043</name>
</gene>
<evidence type="ECO:0000313" key="1">
    <source>
        <dbReference type="EMBL" id="CAD0206753.1"/>
    </source>
</evidence>
<proteinExistence type="predicted"/>
<accession>A0A9N8Q202</accession>
<dbReference type="EMBL" id="LR824032">
    <property type="protein sequence ID" value="CAD0206753.1"/>
    <property type="molecule type" value="Genomic_DNA"/>
</dbReference>
<dbReference type="Proteomes" id="UP001154114">
    <property type="component" value="Chromosome 29"/>
</dbReference>
<name>A0A9N8Q202_CHRIL</name>
<evidence type="ECO:0000313" key="2">
    <source>
        <dbReference type="Proteomes" id="UP001154114"/>
    </source>
</evidence>